<dbReference type="AlphaFoldDB" id="A0A1A9I8S0"/>
<comment type="similarity">
    <text evidence="1">Belongs to the peptidase C40 family.</text>
</comment>
<dbReference type="InterPro" id="IPR051202">
    <property type="entry name" value="Peptidase_C40"/>
</dbReference>
<sequence>MVKYFVLLVILLAGISYFSFRFIKGSITRQATVPHQDSLPVNTESPPHDSLSVTGDSSEKTITPWSQKIALNDIVTFAESLKGTPYLYASSDPARGFDCSGFITYVFNHFGLQVPRSSVEFTNRGIAVPLSKAKRGDLILFKGTDSLATEVGHMGIVTENTDSLRFIHSSSGKADGVTVTALNAYYLNRFVKVIAIDKGL</sequence>
<feature type="region of interest" description="Disordered" evidence="5">
    <location>
        <begin position="37"/>
        <end position="59"/>
    </location>
</feature>
<feature type="domain" description="NlpC/P60" evidence="6">
    <location>
        <begin position="68"/>
        <end position="197"/>
    </location>
</feature>
<keyword evidence="8" id="KW-1185">Reference proteome</keyword>
<organism evidence="7 8">
    <name type="scientific">Niabella ginsenosidivorans</name>
    <dbReference type="NCBI Taxonomy" id="1176587"/>
    <lineage>
        <taxon>Bacteria</taxon>
        <taxon>Pseudomonadati</taxon>
        <taxon>Bacteroidota</taxon>
        <taxon>Chitinophagia</taxon>
        <taxon>Chitinophagales</taxon>
        <taxon>Chitinophagaceae</taxon>
        <taxon>Niabella</taxon>
    </lineage>
</organism>
<dbReference type="PANTHER" id="PTHR47053:SF1">
    <property type="entry name" value="MUREIN DD-ENDOPEPTIDASE MEPH-RELATED"/>
    <property type="match status" value="1"/>
</dbReference>
<dbReference type="RefSeq" id="WP_067760382.1">
    <property type="nucleotide sequence ID" value="NZ_CP015772.1"/>
</dbReference>
<keyword evidence="3" id="KW-0378">Hydrolase</keyword>
<dbReference type="GO" id="GO:0008234">
    <property type="term" value="F:cysteine-type peptidase activity"/>
    <property type="evidence" value="ECO:0007669"/>
    <property type="project" value="UniProtKB-KW"/>
</dbReference>
<evidence type="ECO:0000256" key="5">
    <source>
        <dbReference type="SAM" id="MobiDB-lite"/>
    </source>
</evidence>
<evidence type="ECO:0000313" key="8">
    <source>
        <dbReference type="Proteomes" id="UP000077667"/>
    </source>
</evidence>
<dbReference type="InterPro" id="IPR000064">
    <property type="entry name" value="NLP_P60_dom"/>
</dbReference>
<dbReference type="OrthoDB" id="9807055at2"/>
<evidence type="ECO:0000313" key="7">
    <source>
        <dbReference type="EMBL" id="ANH83110.1"/>
    </source>
</evidence>
<evidence type="ECO:0000256" key="3">
    <source>
        <dbReference type="ARBA" id="ARBA00022801"/>
    </source>
</evidence>
<evidence type="ECO:0000256" key="1">
    <source>
        <dbReference type="ARBA" id="ARBA00007074"/>
    </source>
</evidence>
<gene>
    <name evidence="7" type="ORF">A8C56_20900</name>
</gene>
<evidence type="ECO:0000256" key="2">
    <source>
        <dbReference type="ARBA" id="ARBA00022670"/>
    </source>
</evidence>
<evidence type="ECO:0000256" key="4">
    <source>
        <dbReference type="ARBA" id="ARBA00022807"/>
    </source>
</evidence>
<protein>
    <recommendedName>
        <fullName evidence="6">NlpC/P60 domain-containing protein</fullName>
    </recommendedName>
</protein>
<dbReference type="Gene3D" id="3.90.1720.10">
    <property type="entry name" value="endopeptidase domain like (from Nostoc punctiforme)"/>
    <property type="match status" value="1"/>
</dbReference>
<dbReference type="InterPro" id="IPR038765">
    <property type="entry name" value="Papain-like_cys_pep_sf"/>
</dbReference>
<evidence type="ECO:0000259" key="6">
    <source>
        <dbReference type="PROSITE" id="PS51935"/>
    </source>
</evidence>
<dbReference type="SUPFAM" id="SSF54001">
    <property type="entry name" value="Cysteine proteinases"/>
    <property type="match status" value="1"/>
</dbReference>
<accession>A0A1A9I8S0</accession>
<proteinExistence type="inferred from homology"/>
<keyword evidence="4" id="KW-0788">Thiol protease</keyword>
<name>A0A1A9I8S0_9BACT</name>
<keyword evidence="2" id="KW-0645">Protease</keyword>
<dbReference type="PROSITE" id="PS51935">
    <property type="entry name" value="NLPC_P60"/>
    <property type="match status" value="1"/>
</dbReference>
<dbReference type="PANTHER" id="PTHR47053">
    <property type="entry name" value="MUREIN DD-ENDOPEPTIDASE MEPH-RELATED"/>
    <property type="match status" value="1"/>
</dbReference>
<dbReference type="GO" id="GO:0006508">
    <property type="term" value="P:proteolysis"/>
    <property type="evidence" value="ECO:0007669"/>
    <property type="project" value="UniProtKB-KW"/>
</dbReference>
<dbReference type="STRING" id="1176587.A8C56_20900"/>
<reference evidence="7 8" key="1">
    <citation type="submission" date="2016-05" db="EMBL/GenBank/DDBJ databases">
        <title>Niabella ginsenosidivorans BS26 whole genome sequencing.</title>
        <authorList>
            <person name="Im W.T."/>
            <person name="Siddiqi M.Z."/>
        </authorList>
    </citation>
    <scope>NUCLEOTIDE SEQUENCE [LARGE SCALE GENOMIC DNA]</scope>
    <source>
        <strain evidence="7 8">BS26</strain>
    </source>
</reference>
<dbReference type="Proteomes" id="UP000077667">
    <property type="component" value="Chromosome"/>
</dbReference>
<dbReference type="KEGG" id="nia:A8C56_20900"/>
<dbReference type="EMBL" id="CP015772">
    <property type="protein sequence ID" value="ANH83110.1"/>
    <property type="molecule type" value="Genomic_DNA"/>
</dbReference>
<dbReference type="Pfam" id="PF00877">
    <property type="entry name" value="NLPC_P60"/>
    <property type="match status" value="1"/>
</dbReference>